<gene>
    <name evidence="1" type="ORF">EQZ20_20425</name>
</gene>
<dbReference type="KEGG" id="bgy:BGLY_4019"/>
<dbReference type="Proteomes" id="UP000288675">
    <property type="component" value="Chromosome"/>
</dbReference>
<evidence type="ECO:0000313" key="1">
    <source>
        <dbReference type="EMBL" id="QAT67009.1"/>
    </source>
</evidence>
<dbReference type="GeneID" id="82855046"/>
<dbReference type="RefSeq" id="WP_046129144.1">
    <property type="nucleotide sequence ID" value="NZ_CP035232.1"/>
</dbReference>
<sequence>MKPFRLEMQKVKIKSIEYEEGLENTAKDLIRQLKSFCQTYGDLLHCLDQFRYKPKTEQVIAEYAKRLVKQEINRIPLERNL</sequence>
<organism evidence="1 2">
    <name type="scientific">Bacillus glycinifermentans</name>
    <dbReference type="NCBI Taxonomy" id="1664069"/>
    <lineage>
        <taxon>Bacteria</taxon>
        <taxon>Bacillati</taxon>
        <taxon>Bacillota</taxon>
        <taxon>Bacilli</taxon>
        <taxon>Bacillales</taxon>
        <taxon>Bacillaceae</taxon>
        <taxon>Bacillus</taxon>
    </lineage>
</organism>
<name>A0AAJ3Z107_9BACI</name>
<reference evidence="1 2" key="1">
    <citation type="submission" date="2019-01" db="EMBL/GenBank/DDBJ databases">
        <title>Genome sequence of Bacillus glycinifermentans SRCM103574.</title>
        <authorList>
            <person name="Kong H.-J."/>
            <person name="Jeong S.-Y."/>
            <person name="Jeong D.-Y."/>
        </authorList>
    </citation>
    <scope>NUCLEOTIDE SEQUENCE [LARGE SCALE GENOMIC DNA]</scope>
    <source>
        <strain evidence="1 2">SRCM103574</strain>
    </source>
</reference>
<evidence type="ECO:0000313" key="2">
    <source>
        <dbReference type="Proteomes" id="UP000288675"/>
    </source>
</evidence>
<dbReference type="AlphaFoldDB" id="A0AAJ3Z107"/>
<proteinExistence type="predicted"/>
<protein>
    <submittedName>
        <fullName evidence="1">Uncharacterized protein</fullName>
    </submittedName>
</protein>
<dbReference type="EMBL" id="CP035232">
    <property type="protein sequence ID" value="QAT67009.1"/>
    <property type="molecule type" value="Genomic_DNA"/>
</dbReference>
<accession>A0AAJ3Z107</accession>